<dbReference type="InterPro" id="IPR018246">
    <property type="entry name" value="AP_endonuc_F2_Zn_BS"/>
</dbReference>
<feature type="binding site" evidence="7">
    <location>
        <position position="229"/>
    </location>
    <ligand>
        <name>Zn(2+)</name>
        <dbReference type="ChEBI" id="CHEBI:29105"/>
        <label>3</label>
    </ligand>
</feature>
<comment type="caution">
    <text evidence="9">The sequence shown here is derived from an EMBL/GenBank/DDBJ whole genome shotgun (WGS) entry which is preliminary data.</text>
</comment>
<name>A0A9D2EL81_9FIRM</name>
<dbReference type="GO" id="GO:0008081">
    <property type="term" value="F:phosphoric diester hydrolase activity"/>
    <property type="evidence" value="ECO:0007669"/>
    <property type="project" value="TreeGrafter"/>
</dbReference>
<evidence type="ECO:0000256" key="3">
    <source>
        <dbReference type="ARBA" id="ARBA00022763"/>
    </source>
</evidence>
<reference evidence="9" key="1">
    <citation type="journal article" date="2021" name="PeerJ">
        <title>Extensive microbial diversity within the chicken gut microbiome revealed by metagenomics and culture.</title>
        <authorList>
            <person name="Gilroy R."/>
            <person name="Ravi A."/>
            <person name="Getino M."/>
            <person name="Pursley I."/>
            <person name="Horton D.L."/>
            <person name="Alikhan N.F."/>
            <person name="Baker D."/>
            <person name="Gharbi K."/>
            <person name="Hall N."/>
            <person name="Watson M."/>
            <person name="Adriaenssens E.M."/>
            <person name="Foster-Nyarko E."/>
            <person name="Jarju S."/>
            <person name="Secka A."/>
            <person name="Antonio M."/>
            <person name="Oren A."/>
            <person name="Chaudhuri R.R."/>
            <person name="La Ragione R."/>
            <person name="Hildebrand F."/>
            <person name="Pallen M.J."/>
        </authorList>
    </citation>
    <scope>NUCLEOTIDE SEQUENCE</scope>
    <source>
        <strain evidence="9">CHK179-28034</strain>
    </source>
</reference>
<dbReference type="GO" id="GO:0008270">
    <property type="term" value="F:zinc ion binding"/>
    <property type="evidence" value="ECO:0007669"/>
    <property type="project" value="UniProtKB-UniRule"/>
</dbReference>
<dbReference type="NCBIfam" id="NF002196">
    <property type="entry name" value="PRK01060.1-1"/>
    <property type="match status" value="1"/>
</dbReference>
<dbReference type="FunFam" id="3.20.20.150:FF:000001">
    <property type="entry name" value="Probable endonuclease 4"/>
    <property type="match status" value="1"/>
</dbReference>
<keyword evidence="6 7" id="KW-0234">DNA repair</keyword>
<organism evidence="9 10">
    <name type="scientific">Candidatus Anaerobutyricum stercoris</name>
    <dbReference type="NCBI Taxonomy" id="2838457"/>
    <lineage>
        <taxon>Bacteria</taxon>
        <taxon>Bacillati</taxon>
        <taxon>Bacillota</taxon>
        <taxon>Clostridia</taxon>
        <taxon>Lachnospirales</taxon>
        <taxon>Lachnospiraceae</taxon>
        <taxon>Anaerobutyricum</taxon>
    </lineage>
</organism>
<keyword evidence="7" id="KW-0540">Nuclease</keyword>
<dbReference type="SUPFAM" id="SSF51658">
    <property type="entry name" value="Xylose isomerase-like"/>
    <property type="match status" value="1"/>
</dbReference>
<comment type="cofactor">
    <cofactor evidence="7">
        <name>Zn(2+)</name>
        <dbReference type="ChEBI" id="CHEBI:29105"/>
    </cofactor>
    <text evidence="7">Binds 3 Zn(2+) ions.</text>
</comment>
<evidence type="ECO:0000256" key="5">
    <source>
        <dbReference type="ARBA" id="ARBA00022833"/>
    </source>
</evidence>
<keyword evidence="7" id="KW-0255">Endonuclease</keyword>
<dbReference type="PANTHER" id="PTHR21445:SF0">
    <property type="entry name" value="APURINIC-APYRIMIDINIC ENDONUCLEASE"/>
    <property type="match status" value="1"/>
</dbReference>
<dbReference type="InterPro" id="IPR013022">
    <property type="entry name" value="Xyl_isomerase-like_TIM-brl"/>
</dbReference>
<evidence type="ECO:0000256" key="6">
    <source>
        <dbReference type="ARBA" id="ARBA00023204"/>
    </source>
</evidence>
<protein>
    <recommendedName>
        <fullName evidence="7">Probable endonuclease 4</fullName>
        <ecNumber evidence="7">3.1.21.2</ecNumber>
    </recommendedName>
    <alternativeName>
        <fullName evidence="7">Endodeoxyribonuclease IV</fullName>
    </alternativeName>
    <alternativeName>
        <fullName evidence="7">Endonuclease IV</fullName>
    </alternativeName>
</protein>
<comment type="similarity">
    <text evidence="1 7">Belongs to the AP endonuclease 2 family.</text>
</comment>
<feature type="binding site" evidence="7">
    <location>
        <position position="227"/>
    </location>
    <ligand>
        <name>Zn(2+)</name>
        <dbReference type="ChEBI" id="CHEBI:29105"/>
        <label>3</label>
    </ligand>
</feature>
<comment type="function">
    <text evidence="7">Endonuclease IV plays a role in DNA repair. It cleaves phosphodiester bonds at apurinic or apyrimidinic (AP) sites, generating a 3'-hydroxyl group and a 5'-terminal sugar phosphate.</text>
</comment>
<feature type="binding site" evidence="7">
    <location>
        <position position="182"/>
    </location>
    <ligand>
        <name>Zn(2+)</name>
        <dbReference type="ChEBI" id="CHEBI:29105"/>
        <label>3</label>
    </ligand>
</feature>
<dbReference type="GO" id="GO:0008833">
    <property type="term" value="F:deoxyribonuclease IV (phage-T4-induced) activity"/>
    <property type="evidence" value="ECO:0007669"/>
    <property type="project" value="UniProtKB-UniRule"/>
</dbReference>
<keyword evidence="4 7" id="KW-0378">Hydrolase</keyword>
<feature type="binding site" evidence="7">
    <location>
        <position position="259"/>
    </location>
    <ligand>
        <name>Zn(2+)</name>
        <dbReference type="ChEBI" id="CHEBI:29105"/>
        <label>2</label>
    </ligand>
</feature>
<keyword evidence="5 7" id="KW-0862">Zinc</keyword>
<dbReference type="EC" id="3.1.21.2" evidence="7"/>
<feature type="binding site" evidence="7">
    <location>
        <position position="214"/>
    </location>
    <ligand>
        <name>Zn(2+)</name>
        <dbReference type="ChEBI" id="CHEBI:29105"/>
        <label>2</label>
    </ligand>
</feature>
<reference evidence="9" key="2">
    <citation type="submission" date="2021-04" db="EMBL/GenBank/DDBJ databases">
        <authorList>
            <person name="Gilroy R."/>
        </authorList>
    </citation>
    <scope>NUCLEOTIDE SEQUENCE</scope>
    <source>
        <strain evidence="9">CHK179-28034</strain>
    </source>
</reference>
<dbReference type="GO" id="GO:0003906">
    <property type="term" value="F:DNA-(apurinic or apyrimidinic site) endonuclease activity"/>
    <property type="evidence" value="ECO:0007669"/>
    <property type="project" value="TreeGrafter"/>
</dbReference>
<proteinExistence type="inferred from homology"/>
<dbReference type="Pfam" id="PF01261">
    <property type="entry name" value="AP_endonuc_2"/>
    <property type="match status" value="1"/>
</dbReference>
<feature type="binding site" evidence="7">
    <location>
        <position position="145"/>
    </location>
    <ligand>
        <name>Zn(2+)</name>
        <dbReference type="ChEBI" id="CHEBI:29105"/>
        <label>2</label>
    </ligand>
</feature>
<dbReference type="EMBL" id="DXBR01000062">
    <property type="protein sequence ID" value="HIZ39679.1"/>
    <property type="molecule type" value="Genomic_DNA"/>
</dbReference>
<dbReference type="PROSITE" id="PS00730">
    <property type="entry name" value="AP_NUCLEASE_F2_2"/>
    <property type="match status" value="1"/>
</dbReference>
<evidence type="ECO:0000256" key="1">
    <source>
        <dbReference type="ARBA" id="ARBA00005340"/>
    </source>
</evidence>
<keyword evidence="2 7" id="KW-0479">Metal-binding</keyword>
<gene>
    <name evidence="7" type="primary">nfo</name>
    <name evidence="9" type="ORF">H9968_07120</name>
</gene>
<accession>A0A9D2EL81</accession>
<comment type="catalytic activity">
    <reaction evidence="7">
        <text>Endonucleolytic cleavage to 5'-phosphooligonucleotide end-products.</text>
        <dbReference type="EC" id="3.1.21.2"/>
    </reaction>
</comment>
<feature type="binding site" evidence="7">
    <location>
        <position position="69"/>
    </location>
    <ligand>
        <name>Zn(2+)</name>
        <dbReference type="ChEBI" id="CHEBI:29105"/>
        <label>1</label>
    </ligand>
</feature>
<evidence type="ECO:0000256" key="7">
    <source>
        <dbReference type="HAMAP-Rule" id="MF_00152"/>
    </source>
</evidence>
<dbReference type="Gene3D" id="3.20.20.150">
    <property type="entry name" value="Divalent-metal-dependent TIM barrel enzymes"/>
    <property type="match status" value="1"/>
</dbReference>
<evidence type="ECO:0000259" key="8">
    <source>
        <dbReference type="Pfam" id="PF01261"/>
    </source>
</evidence>
<dbReference type="PROSITE" id="PS00729">
    <property type="entry name" value="AP_NUCLEASE_F2_1"/>
    <property type="match status" value="1"/>
</dbReference>
<feature type="binding site" evidence="7">
    <location>
        <position position="110"/>
    </location>
    <ligand>
        <name>Zn(2+)</name>
        <dbReference type="ChEBI" id="CHEBI:29105"/>
        <label>1</label>
    </ligand>
</feature>
<dbReference type="AlphaFoldDB" id="A0A9D2EL81"/>
<dbReference type="HAMAP" id="MF_00152">
    <property type="entry name" value="Nfo"/>
    <property type="match status" value="1"/>
</dbReference>
<dbReference type="SMART" id="SM00518">
    <property type="entry name" value="AP2Ec"/>
    <property type="match status" value="1"/>
</dbReference>
<evidence type="ECO:0000313" key="9">
    <source>
        <dbReference type="EMBL" id="HIZ39679.1"/>
    </source>
</evidence>
<feature type="binding site" evidence="7">
    <location>
        <position position="179"/>
    </location>
    <ligand>
        <name>Zn(2+)</name>
        <dbReference type="ChEBI" id="CHEBI:29105"/>
        <label>2</label>
    </ligand>
</feature>
<sequence length="303" mass="34181">MLKLGSHVGMSGKEMFLGSVKEALSYGANTFMIYTGAPQNTRRKPVEELRIEEGLSLMKENGIEEFVVHAPYIINLANTVKPETYELAVEFLQLELERTEAMRCHTLILHPGAHVGAGVDAGIAQIIKGLNEVLDKDGSVNIALETMAGKGTEIGRTFEEIARIYDGVTNSHRLRVCFDTCHTNDAGYDVQNHFDEVMDEFDRIIGKDQIAVFHVNDSKNPLGAHKDRHENFGFGTIGFDSLRNVIYHKDFEDIPKILETPYIPDPETKKRSYPPYRQEIAMIREGVFRENLKEEIIKENVKG</sequence>
<feature type="binding site" evidence="7">
    <location>
        <position position="145"/>
    </location>
    <ligand>
        <name>Zn(2+)</name>
        <dbReference type="ChEBI" id="CHEBI:29105"/>
        <label>1</label>
    </ligand>
</feature>
<dbReference type="Proteomes" id="UP000824049">
    <property type="component" value="Unassembled WGS sequence"/>
</dbReference>
<dbReference type="InterPro" id="IPR036237">
    <property type="entry name" value="Xyl_isomerase-like_sf"/>
</dbReference>
<dbReference type="CDD" id="cd00019">
    <property type="entry name" value="AP2Ec"/>
    <property type="match status" value="1"/>
</dbReference>
<evidence type="ECO:0000256" key="4">
    <source>
        <dbReference type="ARBA" id="ARBA00022801"/>
    </source>
</evidence>
<dbReference type="PROSITE" id="PS51432">
    <property type="entry name" value="AP_NUCLEASE_F2_4"/>
    <property type="match status" value="1"/>
</dbReference>
<keyword evidence="3 7" id="KW-0227">DNA damage</keyword>
<evidence type="ECO:0000256" key="2">
    <source>
        <dbReference type="ARBA" id="ARBA00022723"/>
    </source>
</evidence>
<dbReference type="GO" id="GO:0003677">
    <property type="term" value="F:DNA binding"/>
    <property type="evidence" value="ECO:0007669"/>
    <property type="project" value="InterPro"/>
</dbReference>
<dbReference type="GO" id="GO:0006284">
    <property type="term" value="P:base-excision repair"/>
    <property type="evidence" value="ECO:0007669"/>
    <property type="project" value="TreeGrafter"/>
</dbReference>
<evidence type="ECO:0000313" key="10">
    <source>
        <dbReference type="Proteomes" id="UP000824049"/>
    </source>
</evidence>
<dbReference type="PROSITE" id="PS00731">
    <property type="entry name" value="AP_NUCLEASE_F2_3"/>
    <property type="match status" value="1"/>
</dbReference>
<dbReference type="PANTHER" id="PTHR21445">
    <property type="entry name" value="ENDONUCLEASE IV ENDODEOXYRIBONUCLEASE IV"/>
    <property type="match status" value="1"/>
</dbReference>
<dbReference type="NCBIfam" id="TIGR00587">
    <property type="entry name" value="nfo"/>
    <property type="match status" value="1"/>
</dbReference>
<feature type="domain" description="Xylose isomerase-like TIM barrel" evidence="8">
    <location>
        <begin position="21"/>
        <end position="283"/>
    </location>
</feature>
<dbReference type="InterPro" id="IPR001719">
    <property type="entry name" value="AP_endonuc_2"/>
</dbReference>